<feature type="domain" description="Putative ER transporter 6TM N-terminal" evidence="8">
    <location>
        <begin position="135"/>
        <end position="649"/>
    </location>
</feature>
<gene>
    <name evidence="10" type="ORF">E3P90_01507</name>
</gene>
<keyword evidence="3 6" id="KW-1133">Transmembrane helix</keyword>
<dbReference type="PANTHER" id="PTHR37994:SF1">
    <property type="entry name" value="ER TRANSPORTER 6TM N-TERMINAL DOMAIN-CONTAINING PROTEIN"/>
    <property type="match status" value="1"/>
</dbReference>
<feature type="region of interest" description="Disordered" evidence="5">
    <location>
        <begin position="1"/>
        <end position="94"/>
    </location>
</feature>
<evidence type="ECO:0000259" key="7">
    <source>
        <dbReference type="Pfam" id="PF10334"/>
    </source>
</evidence>
<accession>A0A4T0I4T9</accession>
<feature type="transmembrane region" description="Helical" evidence="6">
    <location>
        <begin position="153"/>
        <end position="179"/>
    </location>
</feature>
<organism evidence="10 11">
    <name type="scientific">Wallemia ichthyophaga</name>
    <dbReference type="NCBI Taxonomy" id="245174"/>
    <lineage>
        <taxon>Eukaryota</taxon>
        <taxon>Fungi</taxon>
        <taxon>Dikarya</taxon>
        <taxon>Basidiomycota</taxon>
        <taxon>Wallemiomycotina</taxon>
        <taxon>Wallemiomycetes</taxon>
        <taxon>Wallemiales</taxon>
        <taxon>Wallemiaceae</taxon>
        <taxon>Wallemia</taxon>
    </lineage>
</organism>
<dbReference type="InterPro" id="IPR049453">
    <property type="entry name" value="Memb_transporter_dom"/>
</dbReference>
<dbReference type="GO" id="GO:0016020">
    <property type="term" value="C:membrane"/>
    <property type="evidence" value="ECO:0007669"/>
    <property type="project" value="UniProtKB-SubCell"/>
</dbReference>
<dbReference type="PANTHER" id="PTHR37994">
    <property type="entry name" value="ARAE_2_N DOMAIN-CONTAINING PROTEIN-RELATED"/>
    <property type="match status" value="1"/>
</dbReference>
<dbReference type="AlphaFoldDB" id="A0A4T0I4T9"/>
<feature type="transmembrane region" description="Helical" evidence="6">
    <location>
        <begin position="856"/>
        <end position="877"/>
    </location>
</feature>
<dbReference type="Pfam" id="PF10334">
    <property type="entry name" value="BRE4"/>
    <property type="match status" value="1"/>
</dbReference>
<dbReference type="InterPro" id="IPR018820">
    <property type="entry name" value="BRE4-related_DUF2421"/>
</dbReference>
<comment type="caution">
    <text evidence="10">The sequence shown here is derived from an EMBL/GenBank/DDBJ whole genome shotgun (WGS) entry which is preliminary data.</text>
</comment>
<feature type="transmembrane region" description="Helical" evidence="6">
    <location>
        <begin position="260"/>
        <end position="283"/>
    </location>
</feature>
<feature type="transmembrane region" description="Helical" evidence="6">
    <location>
        <begin position="199"/>
        <end position="222"/>
    </location>
</feature>
<sequence length="1182" mass="133778">MDDDHPIPQAVSNLRDTNKRSSSQPSSRSVTFSIRDNDVNNVDNDNAVADTDTEDDYDDNHRYRRSLRFEDDLDTGDVNHNDTPDQDDACMGNPEKVNADLETQAKDTEHAEPPQPPSPRQPKWHKFIQWKYIRWLYTNHSWHHFRPVIRASLAAWLGLLLFLIQPVLVLMGQAAFYILVCGFLASPRDAILPDIERQIINLVFVCAAWAWSIIGLSIGFAGRDEAQNEATMSAVLEEASAMNKSDVQLYIQQQAVEGRFIQASTSVTAAIFLAFGSGFFLYLKSKLSPPRYGVACVFSTICLIVSLTQGHTAYSPNYKIGSYFALPLALQSAINILCSMFVLPVTVNHQFLLGLQAVLQPLQKFTHAETDLLGIPVTSEDWIERVRYLKTLNSQSVQAMIAVRSKDAHVFREYSFGLLRGRDCHELLELIRNVHLRSGGFITFSEALLVAFHNKHILQEAVTLAEPEDVAQSAASIYSPSRNPSPFSSQQNTPRSSVALSRYDTGDSRDVDSHHSALHIFGSHSIGTLTELLHKSKRKHVAPIGVFESQRYMALEERMKFTDQEFVRAHFAIVSEHSRDLNDTTAATLAHVQKQIERVDRVRLGSWLFRRHDSPGEGNAIIENMEICDNLRRAITKFKTEDRLAVLRNYSQFFDGSQPRAKIPYRALFWSFNYQYYLLGFSSALLELAEKMSNLEAKRKKPRLWIPEVHLFGWFASSTEKHGEEEEDDDDPEHMADVMEVYPQSRDPDVLAPSNVFERFGSVLWKLWMFVMSKQSLFALKTALLVALVTLPAFLKTSAGFYYYERGLWVAIMANLTHSQHRGDTLFNWFTRLVYSVVGIFSGLLIWTIAAQKGTGNPYAVGATCAVAFPIMFYIVMYFPGTNVGLMVLMVSVAMVLGYSWQDAHNPSLVNVGWGWDLAWKRLVLVIIGVTAAFVFAYVPPVSSAKRHQRYIYSRTITTTANSWCAIVGYALNSHHRDIDEQAITKTLLAVKSKLRKSKARQDFAAFEFSLRGRWPRARYEALLNVQLDLVELLSQFMAVAKELDPLWMQCVMSRSRYNDHRFVGGDLQFESLADNDTIQVGDVLACFEMCATSIKTGMPLPQITPCPLVDRGYSAKLGLDLGEHVPDGLPSHVDFNVLKSEEYWLYCVAYSLSQSILIRLDRLMIYTKSLVGEQFHIMLDV</sequence>
<dbReference type="EMBL" id="SPOF01000013">
    <property type="protein sequence ID" value="TIB13705.1"/>
    <property type="molecule type" value="Genomic_DNA"/>
</dbReference>
<feature type="transmembrane region" description="Helical" evidence="6">
    <location>
        <begin position="884"/>
        <end position="902"/>
    </location>
</feature>
<feature type="transmembrane region" description="Helical" evidence="6">
    <location>
        <begin position="320"/>
        <end position="343"/>
    </location>
</feature>
<dbReference type="Pfam" id="PF13515">
    <property type="entry name" value="FUSC_2"/>
    <property type="match status" value="1"/>
</dbReference>
<keyword evidence="2 6" id="KW-0812">Transmembrane</keyword>
<comment type="subcellular location">
    <subcellularLocation>
        <location evidence="1">Membrane</location>
        <topology evidence="1">Multi-pass membrane protein</topology>
    </subcellularLocation>
</comment>
<evidence type="ECO:0000256" key="5">
    <source>
        <dbReference type="SAM" id="MobiDB-lite"/>
    </source>
</evidence>
<evidence type="ECO:0000259" key="9">
    <source>
        <dbReference type="Pfam" id="PF13515"/>
    </source>
</evidence>
<evidence type="ECO:0000259" key="8">
    <source>
        <dbReference type="Pfam" id="PF10337"/>
    </source>
</evidence>
<keyword evidence="4 6" id="KW-0472">Membrane</keyword>
<evidence type="ECO:0000256" key="2">
    <source>
        <dbReference type="ARBA" id="ARBA00022692"/>
    </source>
</evidence>
<name>A0A4T0I4T9_WALIC</name>
<evidence type="ECO:0000313" key="11">
    <source>
        <dbReference type="Proteomes" id="UP000306954"/>
    </source>
</evidence>
<feature type="transmembrane region" description="Helical" evidence="6">
    <location>
        <begin position="289"/>
        <end position="308"/>
    </location>
</feature>
<feature type="domain" description="DUF2421" evidence="7">
    <location>
        <begin position="940"/>
        <end position="1176"/>
    </location>
</feature>
<feature type="compositionally biased region" description="Polar residues" evidence="5">
    <location>
        <begin position="475"/>
        <end position="499"/>
    </location>
</feature>
<reference evidence="10 11" key="1">
    <citation type="submission" date="2019-03" db="EMBL/GenBank/DDBJ databases">
        <title>Sequencing 23 genomes of Wallemia ichthyophaga.</title>
        <authorList>
            <person name="Gostincar C."/>
        </authorList>
    </citation>
    <scope>NUCLEOTIDE SEQUENCE [LARGE SCALE GENOMIC DNA]</scope>
    <source>
        <strain evidence="10 11">EXF-8621</strain>
    </source>
</reference>
<feature type="region of interest" description="Disordered" evidence="5">
    <location>
        <begin position="475"/>
        <end position="510"/>
    </location>
</feature>
<evidence type="ECO:0000256" key="1">
    <source>
        <dbReference type="ARBA" id="ARBA00004141"/>
    </source>
</evidence>
<evidence type="ECO:0000313" key="10">
    <source>
        <dbReference type="EMBL" id="TIB13705.1"/>
    </source>
</evidence>
<feature type="compositionally biased region" description="Low complexity" evidence="5">
    <location>
        <begin position="21"/>
        <end position="50"/>
    </location>
</feature>
<evidence type="ECO:0000256" key="6">
    <source>
        <dbReference type="SAM" id="Phobius"/>
    </source>
</evidence>
<evidence type="ECO:0008006" key="12">
    <source>
        <dbReference type="Google" id="ProtNLM"/>
    </source>
</evidence>
<feature type="domain" description="Integral membrane bound transporter" evidence="9">
    <location>
        <begin position="804"/>
        <end position="936"/>
    </location>
</feature>
<dbReference type="Pfam" id="PF10337">
    <property type="entry name" value="ArAE_2_N"/>
    <property type="match status" value="1"/>
</dbReference>
<proteinExistence type="predicted"/>
<feature type="transmembrane region" description="Helical" evidence="6">
    <location>
        <begin position="922"/>
        <end position="940"/>
    </location>
</feature>
<protein>
    <recommendedName>
        <fullName evidence="12">ER transporter 6TM N-terminal domain-containing protein</fullName>
    </recommendedName>
</protein>
<evidence type="ECO:0000256" key="3">
    <source>
        <dbReference type="ARBA" id="ARBA00022989"/>
    </source>
</evidence>
<dbReference type="InterPro" id="IPR018823">
    <property type="entry name" value="ArAE_2_N"/>
</dbReference>
<feature type="transmembrane region" description="Helical" evidence="6">
    <location>
        <begin position="829"/>
        <end position="850"/>
    </location>
</feature>
<dbReference type="Proteomes" id="UP000306954">
    <property type="component" value="Unassembled WGS sequence"/>
</dbReference>
<feature type="transmembrane region" description="Helical" evidence="6">
    <location>
        <begin position="776"/>
        <end position="795"/>
    </location>
</feature>
<evidence type="ECO:0000256" key="4">
    <source>
        <dbReference type="ARBA" id="ARBA00023136"/>
    </source>
</evidence>